<dbReference type="RefSeq" id="XP_013261547.1">
    <property type="nucleotide sequence ID" value="XM_013406093.1"/>
</dbReference>
<sequence>MARVDVSLRLRQAILLDDLPLVQRLLRAHPSYLHNPDYADKSNTSLHLAAQYGVLEIAEYLISIGHDSNPEVTDWIYSNSGNNQGVSVNTDGQCPLHLAASASKTGVASLLCKHFPETVTRRDHRGQTPLHLASASQIMPTMNSLFKTGTRPSPRSPEGVTCIETLIAHGADVRAQDDQGNTCLHNASAWGNLKAVRALIQAGADPLCKNKAGWTPEYYSITVQAEVYYRNLVAEWEKRKAEEGIRANERRAKGGGGVRLVPQDNDSDDEASVQSRSRASSAKSQQTIESSSDGGLGISVGYVDTWK</sequence>
<dbReference type="PRINTS" id="PR01415">
    <property type="entry name" value="ANKYRIN"/>
</dbReference>
<dbReference type="PROSITE" id="PS50088">
    <property type="entry name" value="ANK_REPEAT"/>
    <property type="match status" value="2"/>
</dbReference>
<dbReference type="EMBL" id="AMGV01000003">
    <property type="protein sequence ID" value="KEF58957.1"/>
    <property type="molecule type" value="Genomic_DNA"/>
</dbReference>
<dbReference type="InterPro" id="IPR036770">
    <property type="entry name" value="Ankyrin_rpt-contain_sf"/>
</dbReference>
<dbReference type="STRING" id="1182545.A0A072PGR9"/>
<dbReference type="SMART" id="SM00248">
    <property type="entry name" value="ANK"/>
    <property type="match status" value="4"/>
</dbReference>
<accession>A0A072PGR9</accession>
<dbReference type="PROSITE" id="PS50297">
    <property type="entry name" value="ANK_REP_REGION"/>
    <property type="match status" value="2"/>
</dbReference>
<evidence type="ECO:0000256" key="3">
    <source>
        <dbReference type="PROSITE-ProRule" id="PRU00023"/>
    </source>
</evidence>
<dbReference type="InterPro" id="IPR002110">
    <property type="entry name" value="Ankyrin_rpt"/>
</dbReference>
<comment type="caution">
    <text evidence="5">The sequence shown here is derived from an EMBL/GenBank/DDBJ whole genome shotgun (WGS) entry which is preliminary data.</text>
</comment>
<reference evidence="5 6" key="1">
    <citation type="submission" date="2013-03" db="EMBL/GenBank/DDBJ databases">
        <title>The Genome Sequence of Exophiala aquamarina CBS 119918.</title>
        <authorList>
            <consortium name="The Broad Institute Genomics Platform"/>
            <person name="Cuomo C."/>
            <person name="de Hoog S."/>
            <person name="Gorbushina A."/>
            <person name="Walker B."/>
            <person name="Young S.K."/>
            <person name="Zeng Q."/>
            <person name="Gargeya S."/>
            <person name="Fitzgerald M."/>
            <person name="Haas B."/>
            <person name="Abouelleil A."/>
            <person name="Allen A.W."/>
            <person name="Alvarado L."/>
            <person name="Arachchi H.M."/>
            <person name="Berlin A.M."/>
            <person name="Chapman S.B."/>
            <person name="Gainer-Dewar J."/>
            <person name="Goldberg J."/>
            <person name="Griggs A."/>
            <person name="Gujja S."/>
            <person name="Hansen M."/>
            <person name="Howarth C."/>
            <person name="Imamovic A."/>
            <person name="Ireland A."/>
            <person name="Larimer J."/>
            <person name="McCowan C."/>
            <person name="Murphy C."/>
            <person name="Pearson M."/>
            <person name="Poon T.W."/>
            <person name="Priest M."/>
            <person name="Roberts A."/>
            <person name="Saif S."/>
            <person name="Shea T."/>
            <person name="Sisk P."/>
            <person name="Sykes S."/>
            <person name="Wortman J."/>
            <person name="Nusbaum C."/>
            <person name="Birren B."/>
        </authorList>
    </citation>
    <scope>NUCLEOTIDE SEQUENCE [LARGE SCALE GENOMIC DNA]</scope>
    <source>
        <strain evidence="5 6">CBS 119918</strain>
    </source>
</reference>
<feature type="repeat" description="ANK" evidence="3">
    <location>
        <begin position="41"/>
        <end position="73"/>
    </location>
</feature>
<proteinExistence type="predicted"/>
<evidence type="ECO:0000256" key="2">
    <source>
        <dbReference type="ARBA" id="ARBA00023043"/>
    </source>
</evidence>
<feature type="repeat" description="ANK" evidence="3">
    <location>
        <begin position="179"/>
        <end position="211"/>
    </location>
</feature>
<gene>
    <name evidence="5" type="ORF">A1O9_03800</name>
</gene>
<keyword evidence="1" id="KW-0677">Repeat</keyword>
<dbReference type="PANTHER" id="PTHR24171">
    <property type="entry name" value="ANKYRIN REPEAT DOMAIN-CONTAINING PROTEIN 39-RELATED"/>
    <property type="match status" value="1"/>
</dbReference>
<dbReference type="AlphaFoldDB" id="A0A072PGR9"/>
<organism evidence="5 6">
    <name type="scientific">Exophiala aquamarina CBS 119918</name>
    <dbReference type="NCBI Taxonomy" id="1182545"/>
    <lineage>
        <taxon>Eukaryota</taxon>
        <taxon>Fungi</taxon>
        <taxon>Dikarya</taxon>
        <taxon>Ascomycota</taxon>
        <taxon>Pezizomycotina</taxon>
        <taxon>Eurotiomycetes</taxon>
        <taxon>Chaetothyriomycetidae</taxon>
        <taxon>Chaetothyriales</taxon>
        <taxon>Herpotrichiellaceae</taxon>
        <taxon>Exophiala</taxon>
    </lineage>
</organism>
<dbReference type="HOGENOM" id="CLU_063727_0_1_1"/>
<dbReference type="OrthoDB" id="20872at2759"/>
<dbReference type="Pfam" id="PF13637">
    <property type="entry name" value="Ank_4"/>
    <property type="match status" value="1"/>
</dbReference>
<dbReference type="Proteomes" id="UP000027920">
    <property type="component" value="Unassembled WGS sequence"/>
</dbReference>
<dbReference type="SUPFAM" id="SSF48403">
    <property type="entry name" value="Ankyrin repeat"/>
    <property type="match status" value="1"/>
</dbReference>
<dbReference type="Pfam" id="PF12796">
    <property type="entry name" value="Ank_2"/>
    <property type="match status" value="1"/>
</dbReference>
<feature type="compositionally biased region" description="Low complexity" evidence="4">
    <location>
        <begin position="272"/>
        <end position="286"/>
    </location>
</feature>
<evidence type="ECO:0000313" key="5">
    <source>
        <dbReference type="EMBL" id="KEF58957.1"/>
    </source>
</evidence>
<protein>
    <submittedName>
        <fullName evidence="5">Uncharacterized protein</fullName>
    </submittedName>
</protein>
<evidence type="ECO:0000256" key="1">
    <source>
        <dbReference type="ARBA" id="ARBA00022737"/>
    </source>
</evidence>
<evidence type="ECO:0000256" key="4">
    <source>
        <dbReference type="SAM" id="MobiDB-lite"/>
    </source>
</evidence>
<dbReference type="VEuPathDB" id="FungiDB:A1O9_03800"/>
<feature type="region of interest" description="Disordered" evidence="4">
    <location>
        <begin position="247"/>
        <end position="307"/>
    </location>
</feature>
<dbReference type="Gene3D" id="1.25.40.20">
    <property type="entry name" value="Ankyrin repeat-containing domain"/>
    <property type="match status" value="2"/>
</dbReference>
<keyword evidence="2 3" id="KW-0040">ANK repeat</keyword>
<name>A0A072PGR9_9EURO</name>
<keyword evidence="6" id="KW-1185">Reference proteome</keyword>
<dbReference type="GeneID" id="25278734"/>
<evidence type="ECO:0000313" key="6">
    <source>
        <dbReference type="Proteomes" id="UP000027920"/>
    </source>
</evidence>